<reference evidence="1" key="2">
    <citation type="submission" date="2019-01" db="UniProtKB">
        <authorList>
            <consortium name="EnsemblPlants"/>
        </authorList>
    </citation>
    <scope>IDENTIFICATION</scope>
    <source>
        <strain evidence="1">cv. Heinz 1706</strain>
    </source>
</reference>
<name>A0A3Q7EKI3_SOLLC</name>
<dbReference type="EnsemblPlants" id="Solyc01g091165.1.1">
    <property type="protein sequence ID" value="Solyc01g091165.1.1"/>
    <property type="gene ID" value="Solyc01g091165.1"/>
</dbReference>
<accession>A0A3Q7EKI3</accession>
<organism evidence="1">
    <name type="scientific">Solanum lycopersicum</name>
    <name type="common">Tomato</name>
    <name type="synonym">Lycopersicon esculentum</name>
    <dbReference type="NCBI Taxonomy" id="4081"/>
    <lineage>
        <taxon>Eukaryota</taxon>
        <taxon>Viridiplantae</taxon>
        <taxon>Streptophyta</taxon>
        <taxon>Embryophyta</taxon>
        <taxon>Tracheophyta</taxon>
        <taxon>Spermatophyta</taxon>
        <taxon>Magnoliopsida</taxon>
        <taxon>eudicotyledons</taxon>
        <taxon>Gunneridae</taxon>
        <taxon>Pentapetalae</taxon>
        <taxon>asterids</taxon>
        <taxon>lamiids</taxon>
        <taxon>Solanales</taxon>
        <taxon>Solanaceae</taxon>
        <taxon>Solanoideae</taxon>
        <taxon>Solaneae</taxon>
        <taxon>Solanum</taxon>
        <taxon>Solanum subgen. Lycopersicon</taxon>
    </lineage>
</organism>
<dbReference type="Proteomes" id="UP000004994">
    <property type="component" value="Chromosome 1"/>
</dbReference>
<dbReference type="InParanoid" id="A0A3Q7EKI3"/>
<evidence type="ECO:0000313" key="2">
    <source>
        <dbReference type="Proteomes" id="UP000004994"/>
    </source>
</evidence>
<keyword evidence="2" id="KW-1185">Reference proteome</keyword>
<dbReference type="AlphaFoldDB" id="A0A3Q7EKI3"/>
<proteinExistence type="predicted"/>
<reference evidence="1" key="1">
    <citation type="journal article" date="2012" name="Nature">
        <title>The tomato genome sequence provides insights into fleshy fruit evolution.</title>
        <authorList>
            <consortium name="Tomato Genome Consortium"/>
        </authorList>
    </citation>
    <scope>NUCLEOTIDE SEQUENCE [LARGE SCALE GENOMIC DNA]</scope>
    <source>
        <strain evidence="1">cv. Heinz 1706</strain>
    </source>
</reference>
<evidence type="ECO:0000313" key="1">
    <source>
        <dbReference type="EnsemblPlants" id="Solyc01g091165.1.1"/>
    </source>
</evidence>
<dbReference type="Gramene" id="Solyc01g091165.1.1">
    <property type="protein sequence ID" value="Solyc01g091165.1.1"/>
    <property type="gene ID" value="Solyc01g091165.1"/>
</dbReference>
<sequence>MQIWDSLRGDRASKHCETTMEQSVTWTSWQQVLLPASQQPLQSCHQQYHAVGCTQRHQHQRYHLEGYAVCLEHRGTRDRLTQNEILQEQMLDPNSQHPRIYTRPLHLHQVSDFK</sequence>
<protein>
    <submittedName>
        <fullName evidence="1">Uncharacterized protein</fullName>
    </submittedName>
</protein>